<dbReference type="EMBL" id="MT230534">
    <property type="protein sequence ID" value="QIS79334.1"/>
    <property type="molecule type" value="Genomic_DNA"/>
</dbReference>
<proteinExistence type="predicted"/>
<sequence length="121" mass="13761">MTIREERDALQEIANLLPPGYVKVVPFSVSKDIAFEFNGVTLKMSALYLNRALNCYMFDLSWSSTDKIYGIPIRCGLDILEQFETPLPNLYANNHAYPGSEITSWQQLDLIIIDESVLERG</sequence>
<gene>
    <name evidence="1" type="ORF">SSEM1_gp85</name>
</gene>
<dbReference type="Proteomes" id="UP000502959">
    <property type="component" value="Segment"/>
</dbReference>
<name>A0A6H0D8E3_9CAUD</name>
<protein>
    <submittedName>
        <fullName evidence="1">Structural protein</fullName>
    </submittedName>
</protein>
<accession>A0A6H0D8E3</accession>
<keyword evidence="2" id="KW-1185">Reference proteome</keyword>
<evidence type="ECO:0000313" key="2">
    <source>
        <dbReference type="Proteomes" id="UP000502959"/>
    </source>
</evidence>
<evidence type="ECO:0000313" key="1">
    <source>
        <dbReference type="EMBL" id="QIS79334.1"/>
    </source>
</evidence>
<organism evidence="1 2">
    <name type="scientific">Pantoea phage vB_PagM_SSEM1</name>
    <dbReference type="NCBI Taxonomy" id="2721760"/>
    <lineage>
        <taxon>Viruses</taxon>
        <taxon>Duplodnaviria</taxon>
        <taxon>Heunggongvirae</taxon>
        <taxon>Uroviricota</taxon>
        <taxon>Caudoviricetes</taxon>
        <taxon>Chaseviridae</taxon>
        <taxon>Cleopatravirinae</taxon>
        <taxon>Loessnervirus</taxon>
        <taxon>Loessnervirus SSEM1</taxon>
    </lineage>
</organism>
<reference evidence="1 2" key="1">
    <citation type="submission" date="2020-03" db="EMBL/GenBank/DDBJ databases">
        <title>Complete genome sequence of Pantoea agglomerans bacteriophage vB_PagM_SSEM1.</title>
        <authorList>
            <person name="Truncaite L."/>
            <person name="Alijosius L."/>
            <person name="Petrauskaite E."/>
            <person name="Simoliunas E."/>
        </authorList>
    </citation>
    <scope>NUCLEOTIDE SEQUENCE [LARGE SCALE GENOMIC DNA]</scope>
</reference>